<feature type="domain" description="DUF4031" evidence="2">
    <location>
        <begin position="14"/>
        <end position="88"/>
    </location>
</feature>
<evidence type="ECO:0000313" key="4">
    <source>
        <dbReference type="Proteomes" id="UP000077071"/>
    </source>
</evidence>
<keyword evidence="4" id="KW-1185">Reference proteome</keyword>
<reference evidence="3 4" key="1">
    <citation type="submission" date="2016-05" db="EMBL/GenBank/DDBJ databases">
        <title>Complete genome sequence of Rathayibacter tritici NCPPB 1953.</title>
        <authorList>
            <person name="Park J."/>
            <person name="Lee H.-H."/>
            <person name="Lee S.-W."/>
            <person name="Seo Y.-S."/>
        </authorList>
    </citation>
    <scope>NUCLEOTIDE SEQUENCE [LARGE SCALE GENOMIC DNA]</scope>
    <source>
        <strain evidence="3 4">NCPPB 1953</strain>
    </source>
</reference>
<evidence type="ECO:0000259" key="2">
    <source>
        <dbReference type="Pfam" id="PF13223"/>
    </source>
</evidence>
<dbReference type="Proteomes" id="UP000077071">
    <property type="component" value="Chromosome"/>
</dbReference>
<dbReference type="STRING" id="33888.A6122_1398"/>
<feature type="compositionally biased region" description="Basic and acidic residues" evidence="1">
    <location>
        <begin position="92"/>
        <end position="102"/>
    </location>
</feature>
<protein>
    <recommendedName>
        <fullName evidence="2">DUF4031 domain-containing protein</fullName>
    </recommendedName>
</protein>
<feature type="region of interest" description="Disordered" evidence="1">
    <location>
        <begin position="92"/>
        <end position="114"/>
    </location>
</feature>
<dbReference type="PATRIC" id="fig|33888.3.peg.1536"/>
<sequence length="114" mass="12896">MNGRRAAYDGGMAILVDTARWPAHGRLWAHLVSDASLEELHDFARRLGVSERGFDLDHYDVPEERIDEFVAAGAVTVSARELVERLRESGLRVRGRDRDAERARRRLSPTTEPS</sequence>
<name>A0A169BZ38_9MICO</name>
<dbReference type="InterPro" id="IPR025109">
    <property type="entry name" value="DUF4031"/>
</dbReference>
<dbReference type="EMBL" id="CP015515">
    <property type="protein sequence ID" value="AND16535.1"/>
    <property type="molecule type" value="Genomic_DNA"/>
</dbReference>
<evidence type="ECO:0000256" key="1">
    <source>
        <dbReference type="SAM" id="MobiDB-lite"/>
    </source>
</evidence>
<dbReference type="KEGG" id="rtn:A6122_1398"/>
<gene>
    <name evidence="3" type="ORF">A6122_1398</name>
</gene>
<dbReference type="Pfam" id="PF13223">
    <property type="entry name" value="DUF4031"/>
    <property type="match status" value="1"/>
</dbReference>
<evidence type="ECO:0000313" key="3">
    <source>
        <dbReference type="EMBL" id="AND16535.1"/>
    </source>
</evidence>
<proteinExistence type="predicted"/>
<organism evidence="3 4">
    <name type="scientific">Rathayibacter tritici</name>
    <dbReference type="NCBI Taxonomy" id="33888"/>
    <lineage>
        <taxon>Bacteria</taxon>
        <taxon>Bacillati</taxon>
        <taxon>Actinomycetota</taxon>
        <taxon>Actinomycetes</taxon>
        <taxon>Micrococcales</taxon>
        <taxon>Microbacteriaceae</taxon>
        <taxon>Rathayibacter</taxon>
    </lineage>
</organism>
<accession>A0A169BZ38</accession>
<dbReference type="AlphaFoldDB" id="A0A169BZ38"/>